<evidence type="ECO:0000313" key="12">
    <source>
        <dbReference type="Proteomes" id="UP000295788"/>
    </source>
</evidence>
<comment type="function">
    <text evidence="8">SbcCD cleaves DNA hairpin structures. These structures can inhibit DNA replication and are intermediates in certain DNA recombination reactions. The complex acts as a 3'-&gt;5' double strand exonuclease that can open hairpins. It also has a 5' single-strand endonuclease activity.</text>
</comment>
<evidence type="ECO:0000259" key="10">
    <source>
        <dbReference type="Pfam" id="PF12320"/>
    </source>
</evidence>
<dbReference type="GO" id="GO:0006260">
    <property type="term" value="P:DNA replication"/>
    <property type="evidence" value="ECO:0007669"/>
    <property type="project" value="UniProtKB-KW"/>
</dbReference>
<dbReference type="PANTHER" id="PTHR30337:SF0">
    <property type="entry name" value="NUCLEASE SBCCD SUBUNIT D"/>
    <property type="match status" value="1"/>
</dbReference>
<dbReference type="Pfam" id="PF00149">
    <property type="entry name" value="Metallophos"/>
    <property type="match status" value="1"/>
</dbReference>
<keyword evidence="7 8" id="KW-0233">DNA recombination</keyword>
<dbReference type="InterPro" id="IPR004843">
    <property type="entry name" value="Calcineurin-like_PHP"/>
</dbReference>
<keyword evidence="5 8" id="KW-0378">Hydrolase</keyword>
<dbReference type="Pfam" id="PF12320">
    <property type="entry name" value="SbcD_C"/>
    <property type="match status" value="1"/>
</dbReference>
<dbReference type="PANTHER" id="PTHR30337">
    <property type="entry name" value="COMPONENT OF ATP-DEPENDENT DSDNA EXONUCLEASE"/>
    <property type="match status" value="1"/>
</dbReference>
<comment type="caution">
    <text evidence="11">The sequence shown here is derived from an EMBL/GenBank/DDBJ whole genome shotgun (WGS) entry which is preliminary data.</text>
</comment>
<proteinExistence type="inferred from homology"/>
<dbReference type="InterPro" id="IPR041796">
    <property type="entry name" value="Mre11_N"/>
</dbReference>
<organism evidence="11 12">
    <name type="scientific">Tepidibacillus fermentans</name>
    <dbReference type="NCBI Taxonomy" id="1281767"/>
    <lineage>
        <taxon>Bacteria</taxon>
        <taxon>Bacillati</taxon>
        <taxon>Bacillota</taxon>
        <taxon>Bacilli</taxon>
        <taxon>Bacillales</taxon>
        <taxon>Bacillaceae</taxon>
        <taxon>Tepidibacillus</taxon>
    </lineage>
</organism>
<dbReference type="EMBL" id="SMAB01000002">
    <property type="protein sequence ID" value="TCS84205.1"/>
    <property type="molecule type" value="Genomic_DNA"/>
</dbReference>
<feature type="domain" description="Nuclease SbcCD subunit D C-terminal" evidence="10">
    <location>
        <begin position="303"/>
        <end position="385"/>
    </location>
</feature>
<dbReference type="GO" id="GO:0004519">
    <property type="term" value="F:endonuclease activity"/>
    <property type="evidence" value="ECO:0007669"/>
    <property type="project" value="UniProtKB-KW"/>
</dbReference>
<evidence type="ECO:0000259" key="9">
    <source>
        <dbReference type="Pfam" id="PF00149"/>
    </source>
</evidence>
<dbReference type="Proteomes" id="UP000295788">
    <property type="component" value="Unassembled WGS sequence"/>
</dbReference>
<dbReference type="InterPro" id="IPR029052">
    <property type="entry name" value="Metallo-depent_PP-like"/>
</dbReference>
<name>A0A4R3KK85_9BACI</name>
<dbReference type="GO" id="GO:0006310">
    <property type="term" value="P:DNA recombination"/>
    <property type="evidence" value="ECO:0007669"/>
    <property type="project" value="UniProtKB-KW"/>
</dbReference>
<keyword evidence="6 8" id="KW-0269">Exonuclease</keyword>
<reference evidence="11 12" key="1">
    <citation type="submission" date="2019-03" db="EMBL/GenBank/DDBJ databases">
        <title>Genomic Encyclopedia of Type Strains, Phase IV (KMG-IV): sequencing the most valuable type-strain genomes for metagenomic binning, comparative biology and taxonomic classification.</title>
        <authorList>
            <person name="Goeker M."/>
        </authorList>
    </citation>
    <scope>NUCLEOTIDE SEQUENCE [LARGE SCALE GENOMIC DNA]</scope>
    <source>
        <strain evidence="11 12">DSM 23802</strain>
    </source>
</reference>
<keyword evidence="8" id="KW-0255">Endonuclease</keyword>
<dbReference type="NCBIfam" id="TIGR00619">
    <property type="entry name" value="sbcd"/>
    <property type="match status" value="1"/>
</dbReference>
<dbReference type="InterPro" id="IPR050535">
    <property type="entry name" value="DNA_Repair-Maintenance_Comp"/>
</dbReference>
<dbReference type="InterPro" id="IPR026843">
    <property type="entry name" value="SbcD_C"/>
</dbReference>
<gene>
    <name evidence="8" type="primary">sbcD</name>
    <name evidence="11" type="ORF">EDD72_102249</name>
</gene>
<comment type="similarity">
    <text evidence="1 8">Belongs to the SbcD family.</text>
</comment>
<dbReference type="OrthoDB" id="9773856at2"/>
<evidence type="ECO:0000256" key="5">
    <source>
        <dbReference type="ARBA" id="ARBA00022801"/>
    </source>
</evidence>
<evidence type="ECO:0000256" key="2">
    <source>
        <dbReference type="ARBA" id="ARBA00011322"/>
    </source>
</evidence>
<evidence type="ECO:0000256" key="6">
    <source>
        <dbReference type="ARBA" id="ARBA00022839"/>
    </source>
</evidence>
<keyword evidence="8" id="KW-0235">DNA replication</keyword>
<sequence>MRVLHTADWHLGKMLEGRDRQQEQIEVMEEICKIAEDEKIDLVLIAGDIYQSVNPPAWAEQLFYETIHRLSNYGRRGVVVISGNHDHPERIRAAHPLADKQGIYLFGLPVDQVQATLLKGTDKQIRVIQSGVGWFELYHPTIDEKVIMFTLPYPSEARLKQLLSEQADLREIRSSYSNFIRNWFSSLKSFNRDSSISIAMSHLFVQGGLATDSEVEIQVGGAYTVDPAHLPDYVQYIALGHLHRPQNVKGASTFTRYAGSPLAYSFSEANHKKSVTIVDLKPREKAEYYEIFLSSGKPLIQKTIQGGVSELENWLHHEANQPLWIDLTLHVEHPLSIEEIQRIRKMHEGLIHIKVITPESKQAMNRLENYSKDPRELFERFYQQKMGAAPRKEVVDLFVELFHQQVEEENEI</sequence>
<dbReference type="GO" id="GO:0008408">
    <property type="term" value="F:3'-5' exonuclease activity"/>
    <property type="evidence" value="ECO:0007669"/>
    <property type="project" value="InterPro"/>
</dbReference>
<evidence type="ECO:0000256" key="7">
    <source>
        <dbReference type="ARBA" id="ARBA00023172"/>
    </source>
</evidence>
<dbReference type="Gene3D" id="3.60.21.10">
    <property type="match status" value="1"/>
</dbReference>
<evidence type="ECO:0000256" key="4">
    <source>
        <dbReference type="ARBA" id="ARBA00022722"/>
    </source>
</evidence>
<accession>A0A4R3KK85</accession>
<feature type="domain" description="Calcineurin-like phosphoesterase" evidence="9">
    <location>
        <begin position="1"/>
        <end position="245"/>
    </location>
</feature>
<keyword evidence="4 8" id="KW-0540">Nuclease</keyword>
<keyword evidence="12" id="KW-1185">Reference proteome</keyword>
<comment type="subunit">
    <text evidence="2 8">Heterodimer of SbcC and SbcD.</text>
</comment>
<evidence type="ECO:0000256" key="8">
    <source>
        <dbReference type="RuleBase" id="RU363069"/>
    </source>
</evidence>
<evidence type="ECO:0000256" key="1">
    <source>
        <dbReference type="ARBA" id="ARBA00010555"/>
    </source>
</evidence>
<dbReference type="CDD" id="cd00840">
    <property type="entry name" value="MPP_Mre11_N"/>
    <property type="match status" value="1"/>
</dbReference>
<evidence type="ECO:0000313" key="11">
    <source>
        <dbReference type="EMBL" id="TCS84205.1"/>
    </source>
</evidence>
<protein>
    <recommendedName>
        <fullName evidence="3 8">Nuclease SbcCD subunit D</fullName>
    </recommendedName>
</protein>
<evidence type="ECO:0000256" key="3">
    <source>
        <dbReference type="ARBA" id="ARBA00013365"/>
    </source>
</evidence>
<dbReference type="InterPro" id="IPR004593">
    <property type="entry name" value="SbcD"/>
</dbReference>
<dbReference type="AlphaFoldDB" id="A0A4R3KK85"/>
<dbReference type="SUPFAM" id="SSF56300">
    <property type="entry name" value="Metallo-dependent phosphatases"/>
    <property type="match status" value="1"/>
</dbReference>